<reference evidence="2" key="1">
    <citation type="submission" date="2016-03" db="EMBL/GenBank/DDBJ databases">
        <authorList>
            <person name="Ploux O."/>
        </authorList>
    </citation>
    <scope>NUCLEOTIDE SEQUENCE [LARGE SCALE GENOMIC DNA]</scope>
</reference>
<dbReference type="GeneID" id="28801473"/>
<gene>
    <name evidence="1" type="primary">22</name>
    <name evidence="1" type="ORF">MCGONAGALL_22</name>
</gene>
<organism evidence="1 2">
    <name type="scientific">Gordonia phage McGonagall</name>
    <dbReference type="NCBI Taxonomy" id="1838072"/>
    <lineage>
        <taxon>Viruses</taxon>
        <taxon>Duplodnaviria</taxon>
        <taxon>Heunggongvirae</taxon>
        <taxon>Uroviricota</taxon>
        <taxon>Caudoviricetes</taxon>
        <taxon>Mcgonagallvirus</taxon>
        <taxon>Mcgonagallvirus macgonagall</taxon>
    </lineage>
</organism>
<keyword evidence="2" id="KW-1185">Reference proteome</keyword>
<accession>A0A160DHC9</accession>
<dbReference type="Proteomes" id="UP000202089">
    <property type="component" value="Segment"/>
</dbReference>
<proteinExistence type="predicted"/>
<dbReference type="KEGG" id="vg:28801473"/>
<evidence type="ECO:0000313" key="2">
    <source>
        <dbReference type="Proteomes" id="UP000202089"/>
    </source>
</evidence>
<dbReference type="EMBL" id="KU998255">
    <property type="protein sequence ID" value="ANA87600.1"/>
    <property type="molecule type" value="Genomic_DNA"/>
</dbReference>
<protein>
    <submittedName>
        <fullName evidence="1">Uncharacterized protein</fullName>
    </submittedName>
</protein>
<evidence type="ECO:0000313" key="1">
    <source>
        <dbReference type="EMBL" id="ANA87600.1"/>
    </source>
</evidence>
<sequence>MTAATTPSVGPLKPSQRRRAAALIVARDVLAERRFAGSSAVAHLPLIEVANYVVTGEVPGGGE</sequence>
<dbReference type="RefSeq" id="YP_009274034.1">
    <property type="nucleotide sequence ID" value="NC_030912.1"/>
</dbReference>
<name>A0A160DHC9_9CAUD</name>